<name>A0A183DY89_9BILA</name>
<dbReference type="Proteomes" id="UP000271098">
    <property type="component" value="Unassembled WGS sequence"/>
</dbReference>
<organism evidence="3">
    <name type="scientific">Gongylonema pulchrum</name>
    <dbReference type="NCBI Taxonomy" id="637853"/>
    <lineage>
        <taxon>Eukaryota</taxon>
        <taxon>Metazoa</taxon>
        <taxon>Ecdysozoa</taxon>
        <taxon>Nematoda</taxon>
        <taxon>Chromadorea</taxon>
        <taxon>Rhabditida</taxon>
        <taxon>Spirurina</taxon>
        <taxon>Spiruromorpha</taxon>
        <taxon>Spiruroidea</taxon>
        <taxon>Gongylonematidae</taxon>
        <taxon>Gongylonema</taxon>
    </lineage>
</organism>
<gene>
    <name evidence="1" type="ORF">GPUH_LOCUS13680</name>
</gene>
<evidence type="ECO:0000313" key="2">
    <source>
        <dbReference type="Proteomes" id="UP000271098"/>
    </source>
</evidence>
<dbReference type="AlphaFoldDB" id="A0A183DY89"/>
<sequence>MDFKDWIASRGPLDETKLFKKNSDLLKMCLNETFLWQDRPQRFTLLGHSGITLRMTSILGNDPKNLEEQILSENCNVKKKIPRINRVESASFTLLKVLKPELTANDFVNPVEEMDEYCERQKQLAEIIAKLNHLIRL</sequence>
<reference evidence="3" key="1">
    <citation type="submission" date="2016-06" db="UniProtKB">
        <authorList>
            <consortium name="WormBaseParasite"/>
        </authorList>
    </citation>
    <scope>IDENTIFICATION</scope>
</reference>
<dbReference type="WBParaSite" id="GPUH_0001369501-mRNA-1">
    <property type="protein sequence ID" value="GPUH_0001369501-mRNA-1"/>
    <property type="gene ID" value="GPUH_0001369501"/>
</dbReference>
<dbReference type="EMBL" id="UYRT01080451">
    <property type="protein sequence ID" value="VDN22776.1"/>
    <property type="molecule type" value="Genomic_DNA"/>
</dbReference>
<evidence type="ECO:0000313" key="3">
    <source>
        <dbReference type="WBParaSite" id="GPUH_0001369501-mRNA-1"/>
    </source>
</evidence>
<keyword evidence="2" id="KW-1185">Reference proteome</keyword>
<evidence type="ECO:0000313" key="1">
    <source>
        <dbReference type="EMBL" id="VDN22776.1"/>
    </source>
</evidence>
<accession>A0A183DY89</accession>
<protein>
    <submittedName>
        <fullName evidence="1 3">Uncharacterized protein</fullName>
    </submittedName>
</protein>
<proteinExistence type="predicted"/>
<reference evidence="1 2" key="2">
    <citation type="submission" date="2018-11" db="EMBL/GenBank/DDBJ databases">
        <authorList>
            <consortium name="Pathogen Informatics"/>
        </authorList>
    </citation>
    <scope>NUCLEOTIDE SEQUENCE [LARGE SCALE GENOMIC DNA]</scope>
</reference>